<accession>A0A1G2DAZ2</accession>
<keyword evidence="1" id="KW-0812">Transmembrane</keyword>
<dbReference type="InterPro" id="IPR021309">
    <property type="entry name" value="YgaP-like_TM"/>
</dbReference>
<evidence type="ECO:0000313" key="3">
    <source>
        <dbReference type="EMBL" id="OGZ10794.1"/>
    </source>
</evidence>
<dbReference type="Pfam" id="PF11127">
    <property type="entry name" value="YgaP-like_TM"/>
    <property type="match status" value="1"/>
</dbReference>
<protein>
    <recommendedName>
        <fullName evidence="2">Inner membrane protein YgaP-like transmembrane domain-containing protein</fullName>
    </recommendedName>
</protein>
<keyword evidence="1" id="KW-0472">Membrane</keyword>
<gene>
    <name evidence="3" type="ORF">A3D67_01150</name>
</gene>
<sequence>MRQNLGRLDRVLRFALAVWFLGPWAPQFPLEWVNWLIFAVGVIALLESFIGWCWLHRVLGIDNKNQ</sequence>
<dbReference type="EMBL" id="MHLN01000032">
    <property type="protein sequence ID" value="OGZ10794.1"/>
    <property type="molecule type" value="Genomic_DNA"/>
</dbReference>
<evidence type="ECO:0000313" key="4">
    <source>
        <dbReference type="Proteomes" id="UP000178099"/>
    </source>
</evidence>
<reference evidence="3 4" key="1">
    <citation type="journal article" date="2016" name="Nat. Commun.">
        <title>Thousands of microbial genomes shed light on interconnected biogeochemical processes in an aquifer system.</title>
        <authorList>
            <person name="Anantharaman K."/>
            <person name="Brown C.T."/>
            <person name="Hug L.A."/>
            <person name="Sharon I."/>
            <person name="Castelle C.J."/>
            <person name="Probst A.J."/>
            <person name="Thomas B.C."/>
            <person name="Singh A."/>
            <person name="Wilkins M.J."/>
            <person name="Karaoz U."/>
            <person name="Brodie E.L."/>
            <person name="Williams K.H."/>
            <person name="Hubbard S.S."/>
            <person name="Banfield J.F."/>
        </authorList>
    </citation>
    <scope>NUCLEOTIDE SEQUENCE [LARGE SCALE GENOMIC DNA]</scope>
</reference>
<evidence type="ECO:0000259" key="2">
    <source>
        <dbReference type="Pfam" id="PF11127"/>
    </source>
</evidence>
<feature type="domain" description="Inner membrane protein YgaP-like transmembrane" evidence="2">
    <location>
        <begin position="1"/>
        <end position="63"/>
    </location>
</feature>
<dbReference type="AlphaFoldDB" id="A0A1G2DAZ2"/>
<comment type="caution">
    <text evidence="3">The sequence shown here is derived from an EMBL/GenBank/DDBJ whole genome shotgun (WGS) entry which is preliminary data.</text>
</comment>
<evidence type="ECO:0000256" key="1">
    <source>
        <dbReference type="SAM" id="Phobius"/>
    </source>
</evidence>
<keyword evidence="1" id="KW-1133">Transmembrane helix</keyword>
<dbReference type="Proteomes" id="UP000178099">
    <property type="component" value="Unassembled WGS sequence"/>
</dbReference>
<feature type="transmembrane region" description="Helical" evidence="1">
    <location>
        <begin position="12"/>
        <end position="29"/>
    </location>
</feature>
<organism evidence="3 4">
    <name type="scientific">Candidatus Lloydbacteria bacterium RIFCSPHIGHO2_02_FULL_51_22</name>
    <dbReference type="NCBI Taxonomy" id="1798663"/>
    <lineage>
        <taxon>Bacteria</taxon>
        <taxon>Candidatus Lloydiibacteriota</taxon>
    </lineage>
</organism>
<name>A0A1G2DAZ2_9BACT</name>
<feature type="transmembrane region" description="Helical" evidence="1">
    <location>
        <begin position="35"/>
        <end position="55"/>
    </location>
</feature>
<proteinExistence type="predicted"/>